<feature type="region of interest" description="Disordered" evidence="1">
    <location>
        <begin position="1"/>
        <end position="39"/>
    </location>
</feature>
<dbReference type="AlphaFoldDB" id="A0AAD6YI63"/>
<organism evidence="2 3">
    <name type="scientific">Mycena pura</name>
    <dbReference type="NCBI Taxonomy" id="153505"/>
    <lineage>
        <taxon>Eukaryota</taxon>
        <taxon>Fungi</taxon>
        <taxon>Dikarya</taxon>
        <taxon>Basidiomycota</taxon>
        <taxon>Agaricomycotina</taxon>
        <taxon>Agaricomycetes</taxon>
        <taxon>Agaricomycetidae</taxon>
        <taxon>Agaricales</taxon>
        <taxon>Marasmiineae</taxon>
        <taxon>Mycenaceae</taxon>
        <taxon>Mycena</taxon>
    </lineage>
</organism>
<proteinExistence type="predicted"/>
<evidence type="ECO:0000313" key="2">
    <source>
        <dbReference type="EMBL" id="KAJ7221621.1"/>
    </source>
</evidence>
<sequence length="475" mass="52639">MIAGPANFDQILPPSCQKPLKNPNLGQGPQKPKFRDNPLVELPGACHRASSTSSPIVSAPVAAAVSFPLLRDSEASLLAYPSVHPDSHSSPNKSEAPLLLGRICRQWREIAVTTPALWSTFVTYRTDRSGVVLLADVWLSRAKGNPLTILVFDTVDVETSNGELFLKTICRHSSQWREVALTLPVIKLHVDGPLPLLEKLVIRSGGVAEYHPVTTFCDAPLLRDVSITVDSNFALSIGPSTIELPWAQLTTFTGRLFRTDECLFVLREASSLTECTFLSVIEVTVPTIQNILKPPPFKKLKLQGCTLLFQYMTLTGLEVLEIRNQTYIEEIESFPSFLVRSKCPLRELRLTVHMSAPQLLSCLQAVPTLEVLEVECQSISEFPSLARHLHASSGVLPRLRFLGLQRPSITVFDDLIAMLFSRSDIKTDGTVPLRRFELILPYDVAYPAPHIVDRFRALLRKGMQLHLGPPDASCI</sequence>
<keyword evidence="3" id="KW-1185">Reference proteome</keyword>
<evidence type="ECO:0000256" key="1">
    <source>
        <dbReference type="SAM" id="MobiDB-lite"/>
    </source>
</evidence>
<evidence type="ECO:0008006" key="4">
    <source>
        <dbReference type="Google" id="ProtNLM"/>
    </source>
</evidence>
<accession>A0AAD6YI63</accession>
<gene>
    <name evidence="2" type="ORF">GGX14DRAFT_670514</name>
</gene>
<name>A0AAD6YI63_9AGAR</name>
<dbReference type="EMBL" id="JARJCW010000008">
    <property type="protein sequence ID" value="KAJ7221621.1"/>
    <property type="molecule type" value="Genomic_DNA"/>
</dbReference>
<dbReference type="InterPro" id="IPR032675">
    <property type="entry name" value="LRR_dom_sf"/>
</dbReference>
<dbReference type="Gene3D" id="3.80.10.10">
    <property type="entry name" value="Ribonuclease Inhibitor"/>
    <property type="match status" value="1"/>
</dbReference>
<dbReference type="SUPFAM" id="SSF52047">
    <property type="entry name" value="RNI-like"/>
    <property type="match status" value="1"/>
</dbReference>
<reference evidence="2" key="1">
    <citation type="submission" date="2023-03" db="EMBL/GenBank/DDBJ databases">
        <title>Massive genome expansion in bonnet fungi (Mycena s.s.) driven by repeated elements and novel gene families across ecological guilds.</title>
        <authorList>
            <consortium name="Lawrence Berkeley National Laboratory"/>
            <person name="Harder C.B."/>
            <person name="Miyauchi S."/>
            <person name="Viragh M."/>
            <person name="Kuo A."/>
            <person name="Thoen E."/>
            <person name="Andreopoulos B."/>
            <person name="Lu D."/>
            <person name="Skrede I."/>
            <person name="Drula E."/>
            <person name="Henrissat B."/>
            <person name="Morin E."/>
            <person name="Kohler A."/>
            <person name="Barry K."/>
            <person name="LaButti K."/>
            <person name="Morin E."/>
            <person name="Salamov A."/>
            <person name="Lipzen A."/>
            <person name="Mereny Z."/>
            <person name="Hegedus B."/>
            <person name="Baldrian P."/>
            <person name="Stursova M."/>
            <person name="Weitz H."/>
            <person name="Taylor A."/>
            <person name="Grigoriev I.V."/>
            <person name="Nagy L.G."/>
            <person name="Martin F."/>
            <person name="Kauserud H."/>
        </authorList>
    </citation>
    <scope>NUCLEOTIDE SEQUENCE</scope>
    <source>
        <strain evidence="2">9144</strain>
    </source>
</reference>
<evidence type="ECO:0000313" key="3">
    <source>
        <dbReference type="Proteomes" id="UP001219525"/>
    </source>
</evidence>
<dbReference type="Proteomes" id="UP001219525">
    <property type="component" value="Unassembled WGS sequence"/>
</dbReference>
<comment type="caution">
    <text evidence="2">The sequence shown here is derived from an EMBL/GenBank/DDBJ whole genome shotgun (WGS) entry which is preliminary data.</text>
</comment>
<protein>
    <recommendedName>
        <fullName evidence="4">F-box domain-containing protein</fullName>
    </recommendedName>
</protein>